<feature type="compositionally biased region" description="Basic and acidic residues" evidence="2">
    <location>
        <begin position="25"/>
        <end position="48"/>
    </location>
</feature>
<name>A0AAV1JFQ3_9NEOP</name>
<dbReference type="EMBL" id="CAVLEF010000010">
    <property type="protein sequence ID" value="CAK1548164.1"/>
    <property type="molecule type" value="Genomic_DNA"/>
</dbReference>
<evidence type="ECO:0000256" key="2">
    <source>
        <dbReference type="SAM" id="MobiDB-lite"/>
    </source>
</evidence>
<evidence type="ECO:0000313" key="4">
    <source>
        <dbReference type="Proteomes" id="UP001497472"/>
    </source>
</evidence>
<reference evidence="3 4" key="1">
    <citation type="submission" date="2023-11" db="EMBL/GenBank/DDBJ databases">
        <authorList>
            <person name="Okamura Y."/>
        </authorList>
    </citation>
    <scope>NUCLEOTIDE SEQUENCE [LARGE SCALE GENOMIC DNA]</scope>
</reference>
<feature type="coiled-coil region" evidence="1">
    <location>
        <begin position="50"/>
        <end position="91"/>
    </location>
</feature>
<comment type="caution">
    <text evidence="3">The sequence shown here is derived from an EMBL/GenBank/DDBJ whole genome shotgun (WGS) entry which is preliminary data.</text>
</comment>
<feature type="region of interest" description="Disordered" evidence="2">
    <location>
        <begin position="1"/>
        <end position="48"/>
    </location>
</feature>
<feature type="compositionally biased region" description="Polar residues" evidence="2">
    <location>
        <begin position="1"/>
        <end position="12"/>
    </location>
</feature>
<accession>A0AAV1JFQ3</accession>
<evidence type="ECO:0000313" key="3">
    <source>
        <dbReference type="EMBL" id="CAK1548164.1"/>
    </source>
</evidence>
<keyword evidence="4" id="KW-1185">Reference proteome</keyword>
<gene>
    <name evidence="3" type="ORF">LNINA_LOCUS7584</name>
</gene>
<evidence type="ECO:0000256" key="1">
    <source>
        <dbReference type="SAM" id="Coils"/>
    </source>
</evidence>
<proteinExistence type="predicted"/>
<protein>
    <submittedName>
        <fullName evidence="3">Uncharacterized protein</fullName>
    </submittedName>
</protein>
<organism evidence="3 4">
    <name type="scientific">Leptosia nina</name>
    <dbReference type="NCBI Taxonomy" id="320188"/>
    <lineage>
        <taxon>Eukaryota</taxon>
        <taxon>Metazoa</taxon>
        <taxon>Ecdysozoa</taxon>
        <taxon>Arthropoda</taxon>
        <taxon>Hexapoda</taxon>
        <taxon>Insecta</taxon>
        <taxon>Pterygota</taxon>
        <taxon>Neoptera</taxon>
        <taxon>Endopterygota</taxon>
        <taxon>Lepidoptera</taxon>
        <taxon>Glossata</taxon>
        <taxon>Ditrysia</taxon>
        <taxon>Papilionoidea</taxon>
        <taxon>Pieridae</taxon>
        <taxon>Pierinae</taxon>
        <taxon>Leptosia</taxon>
    </lineage>
</organism>
<sequence>MDNSGESDQQLPKSPPRRRRSTFFVRRESIVPDPPPKRTFVDAEPDRQQNEQLLQYCKDLQNEKQQWKDEVRQRRNDYHELREQCKMAKNAAPTRSEMCYSALTDEDIEFLNQKINLSKLCESQQALHKEVEVTRAFYRRAMELDNEILNRCEENVHKIQDNILENSTVDFHENNQSFM</sequence>
<keyword evidence="1" id="KW-0175">Coiled coil</keyword>
<dbReference type="Proteomes" id="UP001497472">
    <property type="component" value="Unassembled WGS sequence"/>
</dbReference>
<dbReference type="AlphaFoldDB" id="A0AAV1JFQ3"/>